<organism evidence="3 4">
    <name type="scientific">Akanthomyces muscarius</name>
    <name type="common">Entomopathogenic fungus</name>
    <name type="synonym">Lecanicillium muscarium</name>
    <dbReference type="NCBI Taxonomy" id="2231603"/>
    <lineage>
        <taxon>Eukaryota</taxon>
        <taxon>Fungi</taxon>
        <taxon>Dikarya</taxon>
        <taxon>Ascomycota</taxon>
        <taxon>Pezizomycotina</taxon>
        <taxon>Sordariomycetes</taxon>
        <taxon>Hypocreomycetidae</taxon>
        <taxon>Hypocreales</taxon>
        <taxon>Cordycipitaceae</taxon>
        <taxon>Akanthomyces</taxon>
    </lineage>
</organism>
<feature type="compositionally biased region" description="Low complexity" evidence="1">
    <location>
        <begin position="271"/>
        <end position="294"/>
    </location>
</feature>
<feature type="region of interest" description="Disordered" evidence="1">
    <location>
        <begin position="271"/>
        <end position="323"/>
    </location>
</feature>
<keyword evidence="2" id="KW-0812">Transmembrane</keyword>
<dbReference type="Proteomes" id="UP001144673">
    <property type="component" value="Chromosome 6"/>
</dbReference>
<keyword evidence="4" id="KW-1185">Reference proteome</keyword>
<dbReference type="KEGG" id="amus:LMH87_000927"/>
<name>A0A9W8QIB9_AKAMU</name>
<dbReference type="PANTHER" id="PTHR39599">
    <property type="entry name" value="GPI-ANCHORED PROTEIN (EUROFUNG)-RELATED-RELATED"/>
    <property type="match status" value="1"/>
</dbReference>
<feature type="transmembrane region" description="Helical" evidence="2">
    <location>
        <begin position="433"/>
        <end position="457"/>
    </location>
</feature>
<dbReference type="AlphaFoldDB" id="A0A9W8QIB9"/>
<dbReference type="EMBL" id="JAJHUN010000007">
    <property type="protein sequence ID" value="KAJ4155693.1"/>
    <property type="molecule type" value="Genomic_DNA"/>
</dbReference>
<accession>A0A9W8QIB9</accession>
<evidence type="ECO:0000313" key="3">
    <source>
        <dbReference type="EMBL" id="KAJ4155693.1"/>
    </source>
</evidence>
<evidence type="ECO:0000313" key="4">
    <source>
        <dbReference type="Proteomes" id="UP001144673"/>
    </source>
</evidence>
<evidence type="ECO:0000256" key="1">
    <source>
        <dbReference type="SAM" id="MobiDB-lite"/>
    </source>
</evidence>
<proteinExistence type="predicted"/>
<keyword evidence="2" id="KW-0472">Membrane</keyword>
<comment type="caution">
    <text evidence="3">The sequence shown here is derived from an EMBL/GenBank/DDBJ whole genome shotgun (WGS) entry which is preliminary data.</text>
</comment>
<dbReference type="PANTHER" id="PTHR39599:SF1">
    <property type="entry name" value="GPI-ANCHORED PROTEIN (EUROFUNG)"/>
    <property type="match status" value="1"/>
</dbReference>
<sequence>MATFQRELQNSDCTAHHLNPPISCLDLFLTTYPYRLISNGTTNSLDLHRKRSKTKCPLAPDANEKIFPQHLAFASLSFGDAALAAHQFLDAQDAGLFRTQPQQQPRPYRPAFARHHTETEGNALRRAAEVLALLQRRSAPCPSGMSGCSAIGQPNKCCQDGTVCTKVDDASVGGIACCPQGSSCGGRVGACPSDATSCAADLGGGCCIPGYVCQGMGCVPSASATATTTVVATSTHAPSATTITSTQTTWVDGAPSTVIVTQTITLTSSRTATTKTTTKTVTESESGSSSTTVTGGAPWRPTGTATSESSTAITTTGEETSTQEGCPTGFYGCLATHGGGCCQTDRDCQTHSCPPQASTTVVSNGKTVVVPASDVPSMATSTCAAGWFLCGTDAGARAGCCPSGYDCGTASCFSVSASQTGSVQKEQPKKDAALVNAASMLMMLCVAAVAAASNVMVQ</sequence>
<reference evidence="3" key="1">
    <citation type="journal article" date="2023" name="Access Microbiol">
        <title>De-novo genome assembly for Akanthomyces muscarius, a biocontrol agent of insect agricultural pests.</title>
        <authorList>
            <person name="Erdos Z."/>
            <person name="Studholme D.J."/>
            <person name="Raymond B."/>
            <person name="Sharma M."/>
        </authorList>
    </citation>
    <scope>NUCLEOTIDE SEQUENCE</scope>
    <source>
        <strain evidence="3">Ve6</strain>
    </source>
</reference>
<dbReference type="RefSeq" id="XP_056055817.1">
    <property type="nucleotide sequence ID" value="XM_056198918.1"/>
</dbReference>
<evidence type="ECO:0008006" key="5">
    <source>
        <dbReference type="Google" id="ProtNLM"/>
    </source>
</evidence>
<evidence type="ECO:0000256" key="2">
    <source>
        <dbReference type="SAM" id="Phobius"/>
    </source>
</evidence>
<protein>
    <recommendedName>
        <fullName evidence="5">GPI anchored protein</fullName>
    </recommendedName>
</protein>
<dbReference type="GeneID" id="80888086"/>
<gene>
    <name evidence="3" type="ORF">LMH87_000927</name>
</gene>
<keyword evidence="2" id="KW-1133">Transmembrane helix</keyword>
<feature type="compositionally biased region" description="Low complexity" evidence="1">
    <location>
        <begin position="302"/>
        <end position="323"/>
    </location>
</feature>